<dbReference type="InterPro" id="IPR011011">
    <property type="entry name" value="Znf_FYVE_PHD"/>
</dbReference>
<dbReference type="Proteomes" id="UP001160483">
    <property type="component" value="Unassembled WGS sequence"/>
</dbReference>
<dbReference type="GO" id="GO:0008270">
    <property type="term" value="F:zinc ion binding"/>
    <property type="evidence" value="ECO:0007669"/>
    <property type="project" value="UniProtKB-KW"/>
</dbReference>
<keyword evidence="1" id="KW-0479">Metal-binding</keyword>
<keyword evidence="8" id="KW-1185">Reference proteome</keyword>
<name>A0AAU9L3Y8_9STRA</name>
<dbReference type="EMBL" id="CAKKTJ010000324">
    <property type="protein sequence ID" value="CAH0480664.1"/>
    <property type="molecule type" value="Genomic_DNA"/>
</dbReference>
<evidence type="ECO:0000313" key="9">
    <source>
        <dbReference type="Proteomes" id="UP001160483"/>
    </source>
</evidence>
<evidence type="ECO:0000313" key="7">
    <source>
        <dbReference type="EMBL" id="CAH0522013.1"/>
    </source>
</evidence>
<reference evidence="6 8" key="1">
    <citation type="submission" date="2021-11" db="EMBL/GenBank/DDBJ databases">
        <authorList>
            <person name="Islam A."/>
            <person name="Islam S."/>
            <person name="Flora M.S."/>
            <person name="Rahman M."/>
            <person name="Ziaur R.M."/>
            <person name="Epstein J.H."/>
            <person name="Hassan M."/>
            <person name="Klassen M."/>
            <person name="Woodard K."/>
            <person name="Webb A."/>
            <person name="Webby R.J."/>
            <person name="El Zowalaty M.E."/>
        </authorList>
    </citation>
    <scope>NUCLEOTIDE SEQUENCE</scope>
    <source>
        <strain evidence="7">Pbs1</strain>
        <strain evidence="6">Pbs3</strain>
    </source>
</reference>
<evidence type="ECO:0000256" key="1">
    <source>
        <dbReference type="ARBA" id="ARBA00022723"/>
    </source>
</evidence>
<dbReference type="PANTHER" id="PTHR43102:SF2">
    <property type="entry name" value="GAF DOMAIN-CONTAINING PROTEIN"/>
    <property type="match status" value="1"/>
</dbReference>
<dbReference type="Pfam" id="PF01363">
    <property type="entry name" value="FYVE"/>
    <property type="match status" value="1"/>
</dbReference>
<evidence type="ECO:0000256" key="4">
    <source>
        <dbReference type="PROSITE-ProRule" id="PRU00091"/>
    </source>
</evidence>
<evidence type="ECO:0000313" key="6">
    <source>
        <dbReference type="EMBL" id="CAH0480664.1"/>
    </source>
</evidence>
<keyword evidence="2 4" id="KW-0863">Zinc-finger</keyword>
<dbReference type="PROSITE" id="PS50178">
    <property type="entry name" value="ZF_FYVE"/>
    <property type="match status" value="1"/>
</dbReference>
<dbReference type="InterPro" id="IPR017455">
    <property type="entry name" value="Znf_FYVE-rel"/>
</dbReference>
<sequence>MEVPLETKFFPQSQLTADEQRRYVTIGEQSATALYHSMKTLDWKQMMEKDGVTYAQAYYINDDRSSLTFSSSATTTTSTSHDEPEMNMSACFVVSATAFAAGTISEVLEALASPITEDYRRVMQFMHGSCFIDGTCLHTIAKAKPNNCFNTTKHKSQSFTTVKWAAFDDGKAFNTAEFPAGTDYCFLEHSGIHRGDGVTSGATNGSDTDLFGFSIQESIAREHEVPSLAGIGPARGHFHQAGILVLPTDRSNVVQITSILQKRMPEGTVGDGSETPSSFGKVGVLALAQQMRQRVSAVGKLYLLLERRRLSKLEHVSRSDWVPDNARKACAVCVKPFALRRRKHHCRHCGEVVCSSCAPAREVDLDAANSPSSTNVRICTACVVQSRTEVQSHSNRDVFVYCLRDTGSMSLSRSSRYSAGSLTVVDNNNAELDTRPISMSSESSTFSISIGSQVFTQLTCFGYKDGSSSLYDDENNYIDTLPRRSSIYSLTQLDAFDSLSSSPLSNQDEIDCESVRYRRSSEGGDHSWSHAGSTLPICLNNLRNLESTSNLLERIQGIKADLFTMTSSYRHFSDASNFSIGSSSVSSFMDKQDVTRWSDDVGNLEPKGFVHEESRQRTGSSNYQIIHEARDNEWINNSDQFTLLRPDTLSRQWCTRISSQIQQDTNENARLSTSLSNMSFVSTLSNLTMLDDEKEIEQRKSREIYETIEASDSQVALQTLQQQVEEMPSTTTVTPSILLRLFDWIN</sequence>
<evidence type="ECO:0000313" key="8">
    <source>
        <dbReference type="Proteomes" id="UP001158986"/>
    </source>
</evidence>
<accession>A0AAU9L3Y8</accession>
<dbReference type="InterPro" id="IPR013083">
    <property type="entry name" value="Znf_RING/FYVE/PHD"/>
</dbReference>
<keyword evidence="3" id="KW-0862">Zinc</keyword>
<dbReference type="SUPFAM" id="SSF57903">
    <property type="entry name" value="FYVE/PHD zinc finger"/>
    <property type="match status" value="1"/>
</dbReference>
<dbReference type="SMART" id="SM00064">
    <property type="entry name" value="FYVE"/>
    <property type="match status" value="1"/>
</dbReference>
<evidence type="ECO:0000259" key="5">
    <source>
        <dbReference type="PROSITE" id="PS50178"/>
    </source>
</evidence>
<dbReference type="EMBL" id="CAKLCB010000387">
    <property type="protein sequence ID" value="CAH0522013.1"/>
    <property type="molecule type" value="Genomic_DNA"/>
</dbReference>
<protein>
    <recommendedName>
        <fullName evidence="5">FYVE-type domain-containing protein</fullName>
    </recommendedName>
</protein>
<organism evidence="6 9">
    <name type="scientific">Peronospora belbahrii</name>
    <dbReference type="NCBI Taxonomy" id="622444"/>
    <lineage>
        <taxon>Eukaryota</taxon>
        <taxon>Sar</taxon>
        <taxon>Stramenopiles</taxon>
        <taxon>Oomycota</taxon>
        <taxon>Peronosporomycetes</taxon>
        <taxon>Peronosporales</taxon>
        <taxon>Peronosporaceae</taxon>
        <taxon>Peronospora</taxon>
    </lineage>
</organism>
<comment type="caution">
    <text evidence="6">The sequence shown here is derived from an EMBL/GenBank/DDBJ whole genome shotgun (WGS) entry which is preliminary data.</text>
</comment>
<dbReference type="AlphaFoldDB" id="A0AAU9L3Y8"/>
<dbReference type="Gene3D" id="3.30.40.10">
    <property type="entry name" value="Zinc/RING finger domain, C3HC4 (zinc finger)"/>
    <property type="match status" value="1"/>
</dbReference>
<dbReference type="Proteomes" id="UP001158986">
    <property type="component" value="Unassembled WGS sequence"/>
</dbReference>
<evidence type="ECO:0000256" key="2">
    <source>
        <dbReference type="ARBA" id="ARBA00022771"/>
    </source>
</evidence>
<dbReference type="PANTHER" id="PTHR43102">
    <property type="entry name" value="SLR1143 PROTEIN"/>
    <property type="match status" value="1"/>
</dbReference>
<proteinExistence type="predicted"/>
<feature type="domain" description="FYVE-type" evidence="5">
    <location>
        <begin position="324"/>
        <end position="387"/>
    </location>
</feature>
<evidence type="ECO:0000256" key="3">
    <source>
        <dbReference type="ARBA" id="ARBA00022833"/>
    </source>
</evidence>
<dbReference type="InterPro" id="IPR000306">
    <property type="entry name" value="Znf_FYVE"/>
</dbReference>
<gene>
    <name evidence="7" type="ORF">PBS001_LOCUS8452</name>
    <name evidence="6" type="ORF">PBS003_LOCUS7281</name>
</gene>